<keyword evidence="2" id="KW-1185">Reference proteome</keyword>
<organism evidence="1 2">
    <name type="scientific">Faecalibaculum rodentium</name>
    <dbReference type="NCBI Taxonomy" id="1702221"/>
    <lineage>
        <taxon>Bacteria</taxon>
        <taxon>Bacillati</taxon>
        <taxon>Bacillota</taxon>
        <taxon>Erysipelotrichia</taxon>
        <taxon>Erysipelotrichales</taxon>
        <taxon>Erysipelotrichaceae</taxon>
        <taxon>Faecalibaculum</taxon>
    </lineage>
</organism>
<protein>
    <recommendedName>
        <fullName evidence="3">CRISPR-associated protein</fullName>
    </recommendedName>
</protein>
<dbReference type="AlphaFoldDB" id="A0A140DRK0"/>
<sequence>MQYFTFLGTGGKNGYREACTYFENEPEEIEIARYLQEVIYKKHADEISEVLVFITPEVKEKTFPELRALLPDVKITEIMLPADVDTEDFVKLLQEHLKQDGEALFDVTHSFRHLPMKFLFALRYAEQMKNTKIRHIYYGMMKYYESAQEECCITDVLNDYETQKISSLLSQFDQSLTAQVADWEGFVTTDQKVELFLQRLADFNEMLELCEFDACLNIAQRITETARSLTKDPDKYFMLLPLTQKISEKLRGVLSHPKTKDQKSALIRVLLAHHRFQNAVTFTDEFFREELIRTALGNISPKSSMAEVASLLHLPDWLRKDFGYTCSQYIRDSLILGKDYVPPKWYDMESYVPFSGAGVKKIRFVTGNPEAQQTILDFFSEVRNPINHGNTLKNKERLPYLTEKMLSIVDAL</sequence>
<dbReference type="GeneID" id="78477062"/>
<accession>A0A140DRK0</accession>
<reference evidence="1 2" key="1">
    <citation type="journal article" date="2016" name="Gut Pathog.">
        <title>Whole genome sequencing of "Faecalibaculum rodentium" ALO17, isolated from C57BL/6J laboratory mouse feces.</title>
        <authorList>
            <person name="Lim S."/>
            <person name="Chang D.H."/>
            <person name="Ahn S."/>
            <person name="Kim B.C."/>
        </authorList>
    </citation>
    <scope>NUCLEOTIDE SEQUENCE [LARGE SCALE GENOMIC DNA]</scope>
    <source>
        <strain evidence="1 2">Alo17</strain>
    </source>
</reference>
<dbReference type="NCBIfam" id="TIGR02549">
    <property type="entry name" value="CRISPR_DxTHG"/>
    <property type="match status" value="1"/>
</dbReference>
<gene>
    <name evidence="1" type="ORF">AALO17_01430</name>
</gene>
<evidence type="ECO:0008006" key="3">
    <source>
        <dbReference type="Google" id="ProtNLM"/>
    </source>
</evidence>
<evidence type="ECO:0000313" key="1">
    <source>
        <dbReference type="EMBL" id="AMK53277.1"/>
    </source>
</evidence>
<proteinExistence type="predicted"/>
<dbReference type="STRING" id="1702221.AALO17_01430"/>
<name>A0A140DRK0_9FIRM</name>
<evidence type="ECO:0000313" key="2">
    <source>
        <dbReference type="Proteomes" id="UP000069771"/>
    </source>
</evidence>
<dbReference type="KEGG" id="fro:AALO17_01430"/>
<dbReference type="InterPro" id="IPR013383">
    <property type="entry name" value="CRISPR-assoc_prot_DxTHG_CS"/>
</dbReference>
<dbReference type="OrthoDB" id="9777703at2"/>
<dbReference type="RefSeq" id="WP_067554228.1">
    <property type="nucleotide sequence ID" value="NZ_CP011391.1"/>
</dbReference>
<dbReference type="Proteomes" id="UP000069771">
    <property type="component" value="Chromosome"/>
</dbReference>
<dbReference type="EMBL" id="CP011391">
    <property type="protein sequence ID" value="AMK53277.1"/>
    <property type="molecule type" value="Genomic_DNA"/>
</dbReference>